<dbReference type="PANTHER" id="PTHR33103">
    <property type="entry name" value="OS01G0153900 PROTEIN"/>
    <property type="match status" value="1"/>
</dbReference>
<dbReference type="AlphaFoldDB" id="A0AAW1I325"/>
<dbReference type="EMBL" id="JBDFQZ010000010">
    <property type="protein sequence ID" value="KAK9683411.1"/>
    <property type="molecule type" value="Genomic_DNA"/>
</dbReference>
<organism evidence="1 2">
    <name type="scientific">Saponaria officinalis</name>
    <name type="common">Common soapwort</name>
    <name type="synonym">Lychnis saponaria</name>
    <dbReference type="NCBI Taxonomy" id="3572"/>
    <lineage>
        <taxon>Eukaryota</taxon>
        <taxon>Viridiplantae</taxon>
        <taxon>Streptophyta</taxon>
        <taxon>Embryophyta</taxon>
        <taxon>Tracheophyta</taxon>
        <taxon>Spermatophyta</taxon>
        <taxon>Magnoliopsida</taxon>
        <taxon>eudicotyledons</taxon>
        <taxon>Gunneridae</taxon>
        <taxon>Pentapetalae</taxon>
        <taxon>Caryophyllales</taxon>
        <taxon>Caryophyllaceae</taxon>
        <taxon>Caryophylleae</taxon>
        <taxon>Saponaria</taxon>
    </lineage>
</organism>
<evidence type="ECO:0000313" key="2">
    <source>
        <dbReference type="Proteomes" id="UP001443914"/>
    </source>
</evidence>
<evidence type="ECO:0008006" key="3">
    <source>
        <dbReference type="Google" id="ProtNLM"/>
    </source>
</evidence>
<proteinExistence type="predicted"/>
<evidence type="ECO:0000313" key="1">
    <source>
        <dbReference type="EMBL" id="KAK9683411.1"/>
    </source>
</evidence>
<gene>
    <name evidence="1" type="ORF">RND81_10G139000</name>
</gene>
<dbReference type="InterPro" id="IPR007750">
    <property type="entry name" value="DUF674"/>
</dbReference>
<reference evidence="1" key="1">
    <citation type="submission" date="2024-03" db="EMBL/GenBank/DDBJ databases">
        <title>WGS assembly of Saponaria officinalis var. Norfolk2.</title>
        <authorList>
            <person name="Jenkins J."/>
            <person name="Shu S."/>
            <person name="Grimwood J."/>
            <person name="Barry K."/>
            <person name="Goodstein D."/>
            <person name="Schmutz J."/>
            <person name="Leebens-Mack J."/>
            <person name="Osbourn A."/>
        </authorList>
    </citation>
    <scope>NUCLEOTIDE SEQUENCE [LARGE SCALE GENOMIC DNA]</scope>
    <source>
        <strain evidence="1">JIC</strain>
    </source>
</reference>
<keyword evidence="2" id="KW-1185">Reference proteome</keyword>
<dbReference type="Proteomes" id="UP001443914">
    <property type="component" value="Unassembled WGS sequence"/>
</dbReference>
<dbReference type="PANTHER" id="PTHR33103:SF19">
    <property type="entry name" value="OS09G0544700 PROTEIN"/>
    <property type="match status" value="1"/>
</dbReference>
<name>A0AAW1I325_SAPOF</name>
<sequence>MEGTGVNEAKLRLKIMVDLKAKKVVFAEAGKDFVDFLFHMLSLPLATVVKLLSKRNMMGSLPALCKSVKSLSIDYFEEDVDEDKVLLPKIPVTLPLLSLNYTPDAVTYYKCRDHTYVSCHSGAICPHTHTVGHDGLLTIIDYGLKPMQKVELTYVAPESENELPGFVKKAVPYMVMDNLEVKPLSVTLIKSLVSDFDNLVEEEVQFGLKECDIPRKQNENPSSTLAKSDVILMCVC</sequence>
<comment type="caution">
    <text evidence="1">The sequence shown here is derived from an EMBL/GenBank/DDBJ whole genome shotgun (WGS) entry which is preliminary data.</text>
</comment>
<accession>A0AAW1I325</accession>
<dbReference type="Pfam" id="PF05056">
    <property type="entry name" value="DUF674"/>
    <property type="match status" value="1"/>
</dbReference>
<protein>
    <recommendedName>
        <fullName evidence="3">DUF674 domain-containing protein</fullName>
    </recommendedName>
</protein>